<proteinExistence type="inferred from homology"/>
<dbReference type="InterPro" id="IPR007129">
    <property type="entry name" value="Ubiqinol_cyt_c_chaperone_CPB3"/>
</dbReference>
<organism evidence="4 5">
    <name type="scientific">Devosia nanyangense</name>
    <dbReference type="NCBI Taxonomy" id="1228055"/>
    <lineage>
        <taxon>Bacteria</taxon>
        <taxon>Pseudomonadati</taxon>
        <taxon>Pseudomonadota</taxon>
        <taxon>Alphaproteobacteria</taxon>
        <taxon>Hyphomicrobiales</taxon>
        <taxon>Devosiaceae</taxon>
        <taxon>Devosia</taxon>
    </lineage>
</organism>
<dbReference type="AlphaFoldDB" id="A0A933L212"/>
<comment type="similarity">
    <text evidence="1">Belongs to the CBP3 family.</text>
</comment>
<dbReference type="PANTHER" id="PTHR12184:SF1">
    <property type="entry name" value="UBIQUINOL-CYTOCHROME-C REDUCTASE COMPLEX ASSEMBLY FACTOR 1"/>
    <property type="match status" value="1"/>
</dbReference>
<name>A0A933L212_9HYPH</name>
<dbReference type="InterPro" id="IPR021150">
    <property type="entry name" value="Ubiq_cyt_c_chap"/>
</dbReference>
<accession>A0A933L212</accession>
<dbReference type="PANTHER" id="PTHR12184">
    <property type="entry name" value="UBIQUINOL-CYTOCHROME C REDUCTASE COMPLEX ASSEMBLY FACTOR 1 FAMILY MEMBER"/>
    <property type="match status" value="1"/>
</dbReference>
<dbReference type="Proteomes" id="UP000782610">
    <property type="component" value="Unassembled WGS sequence"/>
</dbReference>
<evidence type="ECO:0000313" key="4">
    <source>
        <dbReference type="EMBL" id="MBI4922799.1"/>
    </source>
</evidence>
<protein>
    <submittedName>
        <fullName evidence="4">Ubiquinol-cytochrome C chaperone</fullName>
    </submittedName>
</protein>
<gene>
    <name evidence="4" type="ORF">HY834_13720</name>
</gene>
<evidence type="ECO:0000259" key="3">
    <source>
        <dbReference type="Pfam" id="PF03981"/>
    </source>
</evidence>
<evidence type="ECO:0000256" key="2">
    <source>
        <dbReference type="ARBA" id="ARBA00006436"/>
    </source>
</evidence>
<reference evidence="4" key="1">
    <citation type="submission" date="2020-07" db="EMBL/GenBank/DDBJ databases">
        <title>Huge and variable diversity of episymbiotic CPR bacteria and DPANN archaea in groundwater ecosystems.</title>
        <authorList>
            <person name="He C.Y."/>
            <person name="Keren R."/>
            <person name="Whittaker M."/>
            <person name="Farag I.F."/>
            <person name="Doudna J."/>
            <person name="Cate J.H.D."/>
            <person name="Banfield J.F."/>
        </authorList>
    </citation>
    <scope>NUCLEOTIDE SEQUENCE</scope>
    <source>
        <strain evidence="4">NC_groundwater_1586_Pr3_B-0.1um_66_15</strain>
    </source>
</reference>
<comment type="similarity">
    <text evidence="2">Belongs to the UPF0174 family.</text>
</comment>
<evidence type="ECO:0000313" key="5">
    <source>
        <dbReference type="Proteomes" id="UP000782610"/>
    </source>
</evidence>
<evidence type="ECO:0000256" key="1">
    <source>
        <dbReference type="ARBA" id="ARBA00006407"/>
    </source>
</evidence>
<dbReference type="Pfam" id="PF03981">
    <property type="entry name" value="Ubiq_cyt_C_chap"/>
    <property type="match status" value="1"/>
</dbReference>
<sequence length="173" mass="18437">MIFNLFRKSPAPDAAYEAYRSIVAQSRRPVFYADWGVPDTVTGRFDMISLHLALLLRRLKGAPEAQAFTQALVDLFFRDMDRSLRELGVTDLGVPRKVKTMGNIFYGLVDVLAEVLDTGDAAAVEAVLVKNVYGGAATAGAAPLAAYLCAEASALAAEPTGTLVAGRRTDAAA</sequence>
<feature type="domain" description="Ubiquinol-cytochrome c chaperone" evidence="3">
    <location>
        <begin position="34"/>
        <end position="167"/>
    </location>
</feature>
<comment type="caution">
    <text evidence="4">The sequence shown here is derived from an EMBL/GenBank/DDBJ whole genome shotgun (WGS) entry which is preliminary data.</text>
</comment>
<dbReference type="PIRSF" id="PIRSF032079">
    <property type="entry name" value="UCP032079"/>
    <property type="match status" value="1"/>
</dbReference>
<dbReference type="InterPro" id="IPR014569">
    <property type="entry name" value="Ubq_cyt-c_CBP3-rel"/>
</dbReference>
<dbReference type="EMBL" id="JACRAF010000038">
    <property type="protein sequence ID" value="MBI4922799.1"/>
    <property type="molecule type" value="Genomic_DNA"/>
</dbReference>